<keyword evidence="2" id="KW-1185">Reference proteome</keyword>
<name>A0A0G4GMN5_VITBC</name>
<dbReference type="PhylomeDB" id="A0A0G4GMN5"/>
<proteinExistence type="predicted"/>
<dbReference type="AlphaFoldDB" id="A0A0G4GMN5"/>
<protein>
    <recommendedName>
        <fullName evidence="3">Reverse transcriptase domain-containing protein</fullName>
    </recommendedName>
</protein>
<evidence type="ECO:0008006" key="3">
    <source>
        <dbReference type="Google" id="ProtNLM"/>
    </source>
</evidence>
<dbReference type="EMBL" id="CDMY01000719">
    <property type="protein sequence ID" value="CEM31462.1"/>
    <property type="molecule type" value="Genomic_DNA"/>
</dbReference>
<evidence type="ECO:0000313" key="2">
    <source>
        <dbReference type="Proteomes" id="UP000041254"/>
    </source>
</evidence>
<evidence type="ECO:0000313" key="1">
    <source>
        <dbReference type="EMBL" id="CEM31462.1"/>
    </source>
</evidence>
<dbReference type="VEuPathDB" id="CryptoDB:Vbra_2711"/>
<dbReference type="Proteomes" id="UP000041254">
    <property type="component" value="Unassembled WGS sequence"/>
</dbReference>
<organism evidence="1 2">
    <name type="scientific">Vitrella brassicaformis (strain CCMP3155)</name>
    <dbReference type="NCBI Taxonomy" id="1169540"/>
    <lineage>
        <taxon>Eukaryota</taxon>
        <taxon>Sar</taxon>
        <taxon>Alveolata</taxon>
        <taxon>Colpodellida</taxon>
        <taxon>Vitrellaceae</taxon>
        <taxon>Vitrella</taxon>
    </lineage>
</organism>
<reference evidence="1 2" key="1">
    <citation type="submission" date="2014-11" db="EMBL/GenBank/DDBJ databases">
        <authorList>
            <person name="Zhu J."/>
            <person name="Qi W."/>
            <person name="Song R."/>
        </authorList>
    </citation>
    <scope>NUCLEOTIDE SEQUENCE [LARGE SCALE GENOMIC DNA]</scope>
</reference>
<dbReference type="OrthoDB" id="7485566at2759"/>
<accession>A0A0G4GMN5</accession>
<dbReference type="InParanoid" id="A0A0G4GMN5"/>
<gene>
    <name evidence="1" type="ORF">Vbra_2711</name>
</gene>
<sequence>MVQQKSKELEAKLAPCQYAVGVASGSKKLIAAVRTFLSAGESDKQRVLLSLDAKNAFNSMSRQAILEGVDRLIPDLTQYFLQWYGEPAELWSHHEKGYTCKVLSQEGAQQGGSEGPA</sequence>